<dbReference type="PANTHER" id="PTHR24055">
    <property type="entry name" value="MITOGEN-ACTIVATED PROTEIN KINASE"/>
    <property type="match status" value="1"/>
</dbReference>
<dbReference type="Gene3D" id="3.30.200.20">
    <property type="entry name" value="Phosphorylase Kinase, domain 1"/>
    <property type="match status" value="1"/>
</dbReference>
<evidence type="ECO:0000256" key="5">
    <source>
        <dbReference type="ARBA" id="ARBA00022777"/>
    </source>
</evidence>
<feature type="binding site" evidence="9">
    <location>
        <position position="42"/>
    </location>
    <ligand>
        <name>ATP</name>
        <dbReference type="ChEBI" id="CHEBI:30616"/>
    </ligand>
</feature>
<sequence length="361" mass="40983">MSEEIDKHVTRKYEIAQKLGKGAYGIVWKAMDKKSKDTVALKKIFDAFQNATDAQRTFREIIFLQQMDEHENIVKLQNVLKADNDRDIYLIFEYMETDLHAVIRANILEEIHKQYIMYQSYKALMYMHSADLVHRDMKPSNLLLNSECLMKVADFGLARSLVGSDGSKPEGERGNVLTDYVATRWYRAPEILLGSTKYGKAVDMWSLGCIFGEMLAGKPVFPGTSTLNQLEKIFEVVGRPSESEVASMQSQFAATMLDSLQTESTGTGSQGWKKHFPEATEVSLELMGSLMQVDPNKRLSAEAGLVHEYCKQFHDETSEERAGKLVIIDLDENEKKTTNLYREKLYASIESRKGVARIVHP</sequence>
<accession>A0A7S3ACT9</accession>
<dbReference type="InterPro" id="IPR008271">
    <property type="entry name" value="Ser/Thr_kinase_AS"/>
</dbReference>
<feature type="domain" description="Protein kinase" evidence="12">
    <location>
        <begin position="13"/>
        <end position="310"/>
    </location>
</feature>
<dbReference type="SUPFAM" id="SSF56112">
    <property type="entry name" value="Protein kinase-like (PK-like)"/>
    <property type="match status" value="1"/>
</dbReference>
<dbReference type="Gene3D" id="1.10.510.10">
    <property type="entry name" value="Transferase(Phosphotransferase) domain 1"/>
    <property type="match status" value="1"/>
</dbReference>
<dbReference type="CDD" id="cd07852">
    <property type="entry name" value="STKc_MAPK15-like"/>
    <property type="match status" value="1"/>
</dbReference>
<evidence type="ECO:0000256" key="2">
    <source>
        <dbReference type="ARBA" id="ARBA00022527"/>
    </source>
</evidence>
<dbReference type="PROSITE" id="PS50011">
    <property type="entry name" value="PROTEIN_KINASE_DOM"/>
    <property type="match status" value="1"/>
</dbReference>
<dbReference type="PROSITE" id="PS00108">
    <property type="entry name" value="PROTEIN_KINASE_ST"/>
    <property type="match status" value="1"/>
</dbReference>
<organism evidence="13">
    <name type="scientific">Haptolina ericina</name>
    <dbReference type="NCBI Taxonomy" id="156174"/>
    <lineage>
        <taxon>Eukaryota</taxon>
        <taxon>Haptista</taxon>
        <taxon>Haptophyta</taxon>
        <taxon>Prymnesiophyceae</taxon>
        <taxon>Prymnesiales</taxon>
        <taxon>Prymnesiaceae</taxon>
        <taxon>Haptolina</taxon>
    </lineage>
</organism>
<reference evidence="13" key="1">
    <citation type="submission" date="2021-01" db="EMBL/GenBank/DDBJ databases">
        <authorList>
            <person name="Corre E."/>
            <person name="Pelletier E."/>
            <person name="Niang G."/>
            <person name="Scheremetjew M."/>
            <person name="Finn R."/>
            <person name="Kale V."/>
            <person name="Holt S."/>
            <person name="Cochrane G."/>
            <person name="Meng A."/>
            <person name="Brown T."/>
            <person name="Cohen L."/>
        </authorList>
    </citation>
    <scope>NUCLEOTIDE SEQUENCE</scope>
    <source>
        <strain evidence="13">CCMP281</strain>
    </source>
</reference>
<keyword evidence="4 9" id="KW-0547">Nucleotide-binding</keyword>
<keyword evidence="3 11" id="KW-0808">Transferase</keyword>
<dbReference type="SMART" id="SM00220">
    <property type="entry name" value="S_TKc"/>
    <property type="match status" value="1"/>
</dbReference>
<dbReference type="PROSITE" id="PS01351">
    <property type="entry name" value="MAPK"/>
    <property type="match status" value="1"/>
</dbReference>
<comment type="similarity">
    <text evidence="11">Belongs to the protein kinase superfamily. Ser/Thr protein kinase family. MAP kinase subfamily.</text>
</comment>
<comment type="activity regulation">
    <text evidence="11">Activated by threonine and tyrosine phosphorylation.</text>
</comment>
<dbReference type="GO" id="GO:0005524">
    <property type="term" value="F:ATP binding"/>
    <property type="evidence" value="ECO:0007669"/>
    <property type="project" value="UniProtKB-UniRule"/>
</dbReference>
<name>A0A7S3ACT9_9EUKA</name>
<keyword evidence="6 9" id="KW-0067">ATP-binding</keyword>
<dbReference type="InterPro" id="IPR003527">
    <property type="entry name" value="MAP_kinase_CS"/>
</dbReference>
<dbReference type="InterPro" id="IPR011009">
    <property type="entry name" value="Kinase-like_dom_sf"/>
</dbReference>
<keyword evidence="5 11" id="KW-0418">Kinase</keyword>
<evidence type="ECO:0000256" key="10">
    <source>
        <dbReference type="RuleBase" id="RU000304"/>
    </source>
</evidence>
<evidence type="ECO:0000256" key="4">
    <source>
        <dbReference type="ARBA" id="ARBA00022741"/>
    </source>
</evidence>
<dbReference type="EC" id="2.7.11.24" evidence="1 11"/>
<dbReference type="GO" id="GO:0004707">
    <property type="term" value="F:MAP kinase activity"/>
    <property type="evidence" value="ECO:0007669"/>
    <property type="project" value="UniProtKB-EC"/>
</dbReference>
<dbReference type="InterPro" id="IPR000719">
    <property type="entry name" value="Prot_kinase_dom"/>
</dbReference>
<comment type="catalytic activity">
    <reaction evidence="7 11">
        <text>L-threonyl-[protein] + ATP = O-phospho-L-threonyl-[protein] + ADP + H(+)</text>
        <dbReference type="Rhea" id="RHEA:46608"/>
        <dbReference type="Rhea" id="RHEA-COMP:11060"/>
        <dbReference type="Rhea" id="RHEA-COMP:11605"/>
        <dbReference type="ChEBI" id="CHEBI:15378"/>
        <dbReference type="ChEBI" id="CHEBI:30013"/>
        <dbReference type="ChEBI" id="CHEBI:30616"/>
        <dbReference type="ChEBI" id="CHEBI:61977"/>
        <dbReference type="ChEBI" id="CHEBI:456216"/>
        <dbReference type="EC" id="2.7.11.24"/>
    </reaction>
</comment>
<comment type="catalytic activity">
    <reaction evidence="8">
        <text>L-seryl-[protein] + ATP = O-phospho-L-seryl-[protein] + ADP + H(+)</text>
        <dbReference type="Rhea" id="RHEA:17989"/>
        <dbReference type="Rhea" id="RHEA-COMP:9863"/>
        <dbReference type="Rhea" id="RHEA-COMP:11604"/>
        <dbReference type="ChEBI" id="CHEBI:15378"/>
        <dbReference type="ChEBI" id="CHEBI:29999"/>
        <dbReference type="ChEBI" id="CHEBI:30616"/>
        <dbReference type="ChEBI" id="CHEBI:83421"/>
        <dbReference type="ChEBI" id="CHEBI:456216"/>
        <dbReference type="EC" id="2.7.11.24"/>
    </reaction>
</comment>
<evidence type="ECO:0000313" key="13">
    <source>
        <dbReference type="EMBL" id="CAE0096421.1"/>
    </source>
</evidence>
<evidence type="ECO:0000256" key="3">
    <source>
        <dbReference type="ARBA" id="ARBA00022679"/>
    </source>
</evidence>
<evidence type="ECO:0000256" key="6">
    <source>
        <dbReference type="ARBA" id="ARBA00022840"/>
    </source>
</evidence>
<dbReference type="FunFam" id="3.30.200.20:FF:000166">
    <property type="entry name" value="Mitogen-activated protein kinase"/>
    <property type="match status" value="1"/>
</dbReference>
<evidence type="ECO:0000256" key="8">
    <source>
        <dbReference type="ARBA" id="ARBA00048312"/>
    </source>
</evidence>
<evidence type="ECO:0000256" key="11">
    <source>
        <dbReference type="RuleBase" id="RU361165"/>
    </source>
</evidence>
<protein>
    <recommendedName>
        <fullName evidence="1 11">Mitogen-activated protein kinase</fullName>
        <ecNumber evidence="1 11">2.7.11.24</ecNumber>
    </recommendedName>
</protein>
<evidence type="ECO:0000259" key="12">
    <source>
        <dbReference type="PROSITE" id="PS50011"/>
    </source>
</evidence>
<comment type="cofactor">
    <cofactor evidence="11">
        <name>Mg(2+)</name>
        <dbReference type="ChEBI" id="CHEBI:18420"/>
    </cofactor>
</comment>
<evidence type="ECO:0000256" key="1">
    <source>
        <dbReference type="ARBA" id="ARBA00012411"/>
    </source>
</evidence>
<dbReference type="Pfam" id="PF00069">
    <property type="entry name" value="Pkinase"/>
    <property type="match status" value="1"/>
</dbReference>
<dbReference type="InterPro" id="IPR017441">
    <property type="entry name" value="Protein_kinase_ATP_BS"/>
</dbReference>
<dbReference type="EMBL" id="HBHX01000605">
    <property type="protein sequence ID" value="CAE0096421.1"/>
    <property type="molecule type" value="Transcribed_RNA"/>
</dbReference>
<dbReference type="InterPro" id="IPR050117">
    <property type="entry name" value="MAPK"/>
</dbReference>
<keyword evidence="2 10" id="KW-0723">Serine/threonine-protein kinase</keyword>
<dbReference type="FunFam" id="1.10.510.10:FF:000238">
    <property type="entry name" value="Mitogen-activated protein kinase"/>
    <property type="match status" value="1"/>
</dbReference>
<evidence type="ECO:0000256" key="9">
    <source>
        <dbReference type="PROSITE-ProRule" id="PRU10141"/>
    </source>
</evidence>
<evidence type="ECO:0000256" key="7">
    <source>
        <dbReference type="ARBA" id="ARBA00047592"/>
    </source>
</evidence>
<dbReference type="PROSITE" id="PS00107">
    <property type="entry name" value="PROTEIN_KINASE_ATP"/>
    <property type="match status" value="1"/>
</dbReference>
<proteinExistence type="inferred from homology"/>
<keyword evidence="11" id="KW-0460">Magnesium</keyword>
<gene>
    <name evidence="13" type="ORF">HERI1096_LOCUS342</name>
</gene>
<dbReference type="AlphaFoldDB" id="A0A7S3ACT9"/>